<dbReference type="GeneTree" id="ENSGT00940000159724"/>
<keyword evidence="4" id="KW-0269">Exonuclease</keyword>
<dbReference type="GO" id="GO:0000175">
    <property type="term" value="F:3'-5'-RNA exonuclease activity"/>
    <property type="evidence" value="ECO:0007669"/>
    <property type="project" value="InterPro"/>
</dbReference>
<dbReference type="Gene3D" id="3.30.420.10">
    <property type="entry name" value="Ribonuclease H-like superfamily/Ribonuclease H"/>
    <property type="match status" value="1"/>
</dbReference>
<dbReference type="CDD" id="cd06149">
    <property type="entry name" value="ISG20"/>
    <property type="match status" value="1"/>
</dbReference>
<evidence type="ECO:0000259" key="7">
    <source>
        <dbReference type="SMART" id="SM00479"/>
    </source>
</evidence>
<evidence type="ECO:0000256" key="5">
    <source>
        <dbReference type="ARBA" id="ARBA00023242"/>
    </source>
</evidence>
<feature type="region of interest" description="Disordered" evidence="6">
    <location>
        <begin position="1"/>
        <end position="105"/>
    </location>
</feature>
<evidence type="ECO:0000313" key="9">
    <source>
        <dbReference type="Proteomes" id="UP000694381"/>
    </source>
</evidence>
<feature type="compositionally biased region" description="Basic residues" evidence="6">
    <location>
        <begin position="128"/>
        <end position="142"/>
    </location>
</feature>
<feature type="compositionally biased region" description="Basic and acidic residues" evidence="6">
    <location>
        <begin position="12"/>
        <end position="22"/>
    </location>
</feature>
<keyword evidence="2" id="KW-0540">Nuclease</keyword>
<dbReference type="InterPro" id="IPR036397">
    <property type="entry name" value="RNaseH_sf"/>
</dbReference>
<dbReference type="InterPro" id="IPR013520">
    <property type="entry name" value="Ribonucl_H"/>
</dbReference>
<dbReference type="OMA" id="PCPIVDY"/>
<dbReference type="SUPFAM" id="SSF53098">
    <property type="entry name" value="Ribonuclease H-like"/>
    <property type="match status" value="1"/>
</dbReference>
<dbReference type="SMART" id="SM00479">
    <property type="entry name" value="EXOIII"/>
    <property type="match status" value="1"/>
</dbReference>
<evidence type="ECO:0000256" key="2">
    <source>
        <dbReference type="ARBA" id="ARBA00022722"/>
    </source>
</evidence>
<keyword evidence="9" id="KW-1185">Reference proteome</keyword>
<feature type="domain" description="Exonuclease" evidence="7">
    <location>
        <begin position="168"/>
        <end position="334"/>
    </location>
</feature>
<dbReference type="OrthoDB" id="16516at2759"/>
<dbReference type="AlphaFoldDB" id="A0A8C6QC79"/>
<evidence type="ECO:0000313" key="8">
    <source>
        <dbReference type="Ensembl" id="ENSNGAP00000000985.1"/>
    </source>
</evidence>
<dbReference type="InterPro" id="IPR047021">
    <property type="entry name" value="REXO1/3/4-like"/>
</dbReference>
<dbReference type="GO" id="GO:0003676">
    <property type="term" value="F:nucleic acid binding"/>
    <property type="evidence" value="ECO:0007669"/>
    <property type="project" value="InterPro"/>
</dbReference>
<feature type="compositionally biased region" description="Basic and acidic residues" evidence="6">
    <location>
        <begin position="53"/>
        <end position="70"/>
    </location>
</feature>
<evidence type="ECO:0000256" key="1">
    <source>
        <dbReference type="ARBA" id="ARBA00004604"/>
    </source>
</evidence>
<organism evidence="8 9">
    <name type="scientific">Nannospalax galili</name>
    <name type="common">Northern Israeli blind subterranean mole rat</name>
    <name type="synonym">Spalax galili</name>
    <dbReference type="NCBI Taxonomy" id="1026970"/>
    <lineage>
        <taxon>Eukaryota</taxon>
        <taxon>Metazoa</taxon>
        <taxon>Chordata</taxon>
        <taxon>Craniata</taxon>
        <taxon>Vertebrata</taxon>
        <taxon>Euteleostomi</taxon>
        <taxon>Mammalia</taxon>
        <taxon>Eutheria</taxon>
        <taxon>Euarchontoglires</taxon>
        <taxon>Glires</taxon>
        <taxon>Rodentia</taxon>
        <taxon>Myomorpha</taxon>
        <taxon>Muroidea</taxon>
        <taxon>Spalacidae</taxon>
        <taxon>Spalacinae</taxon>
        <taxon>Nannospalax</taxon>
    </lineage>
</organism>
<dbReference type="PANTHER" id="PTHR12801:SF78">
    <property type="entry name" value="INTERFERON-STIMULATED 20 KDA EXONUCLEASE-LIKE 2"/>
    <property type="match status" value="1"/>
</dbReference>
<dbReference type="PANTHER" id="PTHR12801">
    <property type="entry name" value="RNA EXONUCLEASE REXO1 / RECO3 FAMILY MEMBER-RELATED"/>
    <property type="match status" value="1"/>
</dbReference>
<sequence length="343" mass="38292">MSTILLNLDFGEPPKKTFEGNAKHQSFVKKRRLLEKKGFLKKKNQPPAKVSKLHSEPLKKGETPRVDGARKNLPCPKKKVAASSRGSEQSPDKRTTVSWLTPAPSKKTDSVVAKIDLLGEFQSALPKIKSHKKKGPKKKRSQKNATQTSMQAQAENKCPRASHTLPGKMVAIDCEMVGTGPKGRVSSLARCSVVNYNGDVLYDEYILPPCYIVDYRTRWSGIRKSHMVNATPFKIARGQILRILSGKIVVGHAIHNDFKALQYFHPKSLTRDTSQIPLLNRKASCPENVTMSLKHLTKKLLDRDIQAGKSGHSSVEDAQATMELYKLVEVEWEQQLAQNPPKN</sequence>
<gene>
    <name evidence="8" type="primary">Isg20l2</name>
</gene>
<dbReference type="RefSeq" id="XP_029412472.1">
    <property type="nucleotide sequence ID" value="XM_029556612.1"/>
</dbReference>
<reference evidence="8" key="2">
    <citation type="submission" date="2025-09" db="UniProtKB">
        <authorList>
            <consortium name="Ensembl"/>
        </authorList>
    </citation>
    <scope>IDENTIFICATION</scope>
</reference>
<feature type="region of interest" description="Disordered" evidence="6">
    <location>
        <begin position="126"/>
        <end position="160"/>
    </location>
</feature>
<dbReference type="KEGG" id="ngi:103750320"/>
<accession>A0A8C6QC79</accession>
<protein>
    <submittedName>
        <fullName evidence="8">Interferon stimulated exonuclease gene 20-like 2</fullName>
    </submittedName>
</protein>
<dbReference type="FunFam" id="3.30.420.10:FF:000007">
    <property type="entry name" value="Interferon-stimulated exonuclease gene 20"/>
    <property type="match status" value="1"/>
</dbReference>
<keyword evidence="3" id="KW-0378">Hydrolase</keyword>
<keyword evidence="5" id="KW-0539">Nucleus</keyword>
<reference evidence="8" key="1">
    <citation type="submission" date="2025-08" db="UniProtKB">
        <authorList>
            <consortium name="Ensembl"/>
        </authorList>
    </citation>
    <scope>IDENTIFICATION</scope>
</reference>
<dbReference type="GO" id="GO:0005730">
    <property type="term" value="C:nucleolus"/>
    <property type="evidence" value="ECO:0007669"/>
    <property type="project" value="UniProtKB-SubCell"/>
</dbReference>
<evidence type="ECO:0000256" key="6">
    <source>
        <dbReference type="SAM" id="MobiDB-lite"/>
    </source>
</evidence>
<dbReference type="InterPro" id="IPR012337">
    <property type="entry name" value="RNaseH-like_sf"/>
</dbReference>
<dbReference type="GeneID" id="103750320"/>
<comment type="subcellular location">
    <subcellularLocation>
        <location evidence="1">Nucleus</location>
        <location evidence="1">Nucleolus</location>
    </subcellularLocation>
</comment>
<proteinExistence type="predicted"/>
<dbReference type="InterPro" id="IPR037433">
    <property type="entry name" value="ISG20_DEDDh"/>
</dbReference>
<dbReference type="CTD" id="81875"/>
<dbReference type="Ensembl" id="ENSNGAT00000001001.1">
    <property type="protein sequence ID" value="ENSNGAP00000000985.1"/>
    <property type="gene ID" value="ENSNGAG00000000756.1"/>
</dbReference>
<dbReference type="Pfam" id="PF00929">
    <property type="entry name" value="RNase_T"/>
    <property type="match status" value="1"/>
</dbReference>
<dbReference type="Proteomes" id="UP000694381">
    <property type="component" value="Unassembled WGS sequence"/>
</dbReference>
<evidence type="ECO:0000256" key="4">
    <source>
        <dbReference type="ARBA" id="ARBA00022839"/>
    </source>
</evidence>
<feature type="compositionally biased region" description="Basic residues" evidence="6">
    <location>
        <begin position="26"/>
        <end position="44"/>
    </location>
</feature>
<evidence type="ECO:0000256" key="3">
    <source>
        <dbReference type="ARBA" id="ARBA00022801"/>
    </source>
</evidence>
<name>A0A8C6QC79_NANGA</name>
<feature type="compositionally biased region" description="Polar residues" evidence="6">
    <location>
        <begin position="144"/>
        <end position="154"/>
    </location>
</feature>